<evidence type="ECO:0000256" key="1">
    <source>
        <dbReference type="ARBA" id="ARBA00004651"/>
    </source>
</evidence>
<dbReference type="Gene3D" id="1.10.3720.10">
    <property type="entry name" value="MetI-like"/>
    <property type="match status" value="1"/>
</dbReference>
<feature type="transmembrane region" description="Helical" evidence="7">
    <location>
        <begin position="196"/>
        <end position="214"/>
    </location>
</feature>
<evidence type="ECO:0000256" key="5">
    <source>
        <dbReference type="ARBA" id="ARBA00022989"/>
    </source>
</evidence>
<evidence type="ECO:0000256" key="4">
    <source>
        <dbReference type="ARBA" id="ARBA00022692"/>
    </source>
</evidence>
<dbReference type="SUPFAM" id="SSF161098">
    <property type="entry name" value="MetI-like"/>
    <property type="match status" value="1"/>
</dbReference>
<feature type="transmembrane region" description="Helical" evidence="7">
    <location>
        <begin position="250"/>
        <end position="271"/>
    </location>
</feature>
<organism evidence="9">
    <name type="scientific">freshwater metagenome</name>
    <dbReference type="NCBI Taxonomy" id="449393"/>
    <lineage>
        <taxon>unclassified sequences</taxon>
        <taxon>metagenomes</taxon>
        <taxon>ecological metagenomes</taxon>
    </lineage>
</organism>
<keyword evidence="2" id="KW-0813">Transport</keyword>
<feature type="domain" description="ABC transmembrane type-1" evidence="8">
    <location>
        <begin position="99"/>
        <end position="315"/>
    </location>
</feature>
<dbReference type="GO" id="GO:0055085">
    <property type="term" value="P:transmembrane transport"/>
    <property type="evidence" value="ECO:0007669"/>
    <property type="project" value="InterPro"/>
</dbReference>
<evidence type="ECO:0000256" key="3">
    <source>
        <dbReference type="ARBA" id="ARBA00022475"/>
    </source>
</evidence>
<evidence type="ECO:0000313" key="9">
    <source>
        <dbReference type="EMBL" id="CAB4545401.1"/>
    </source>
</evidence>
<evidence type="ECO:0000259" key="8">
    <source>
        <dbReference type="PROSITE" id="PS50928"/>
    </source>
</evidence>
<evidence type="ECO:0000256" key="2">
    <source>
        <dbReference type="ARBA" id="ARBA00022448"/>
    </source>
</evidence>
<feature type="transmembrane region" description="Helical" evidence="7">
    <location>
        <begin position="9"/>
        <end position="27"/>
    </location>
</feature>
<feature type="transmembrane region" description="Helical" evidence="7">
    <location>
        <begin position="105"/>
        <end position="126"/>
    </location>
</feature>
<dbReference type="EMBL" id="CAEZSR010000013">
    <property type="protein sequence ID" value="CAB4545401.1"/>
    <property type="molecule type" value="Genomic_DNA"/>
</dbReference>
<keyword evidence="3" id="KW-1003">Cell membrane</keyword>
<accession>A0A6J6C1Y5</accession>
<keyword evidence="6 7" id="KW-0472">Membrane</keyword>
<proteinExistence type="predicted"/>
<sequence>MLRFVLRRLFWAVPMTIVVTFLVYVALRMGTDPLASYLRVNQRASEKKIQQYIETNGLYEGFGGYLRGYVQWLGGFITGDWPRSIKGSREVWPEFKDSMMNTLRLGITSTVIGITIGLGIGIFVALKPGSLRDSTTNTFAFIAVSTPPYVSALILQLVFAVYWTRWGFGDKPLLPTSGVYPPGHQGFDLGLMIKHMVLPVTVVVIQVIAVYARYMRASLLEVLNSEYMRTARSKGISERRVLVRHALRNALIPIVTVAAIDVGAILGGLIITENIFGYPGLGKFFLDAYGEGDFPVLMPWMFFFTVVVILFNLLADVSYAWLDPRIRLG</sequence>
<dbReference type="Pfam" id="PF00528">
    <property type="entry name" value="BPD_transp_1"/>
    <property type="match status" value="1"/>
</dbReference>
<keyword evidence="4 7" id="KW-0812">Transmembrane</keyword>
<reference evidence="9" key="1">
    <citation type="submission" date="2020-05" db="EMBL/GenBank/DDBJ databases">
        <authorList>
            <person name="Chiriac C."/>
            <person name="Salcher M."/>
            <person name="Ghai R."/>
            <person name="Kavagutti S V."/>
        </authorList>
    </citation>
    <scope>NUCLEOTIDE SEQUENCE</scope>
</reference>
<protein>
    <submittedName>
        <fullName evidence="9">Unannotated protein</fullName>
    </submittedName>
</protein>
<feature type="transmembrane region" description="Helical" evidence="7">
    <location>
        <begin position="300"/>
        <end position="322"/>
    </location>
</feature>
<dbReference type="PANTHER" id="PTHR43163:SF6">
    <property type="entry name" value="DIPEPTIDE TRANSPORT SYSTEM PERMEASE PROTEIN DPPB-RELATED"/>
    <property type="match status" value="1"/>
</dbReference>
<comment type="subcellular location">
    <subcellularLocation>
        <location evidence="1">Cell membrane</location>
        <topology evidence="1">Multi-pass membrane protein</topology>
    </subcellularLocation>
</comment>
<dbReference type="PANTHER" id="PTHR43163">
    <property type="entry name" value="DIPEPTIDE TRANSPORT SYSTEM PERMEASE PROTEIN DPPB-RELATED"/>
    <property type="match status" value="1"/>
</dbReference>
<gene>
    <name evidence="9" type="ORF">UFOPK1493_00632</name>
</gene>
<dbReference type="InterPro" id="IPR035906">
    <property type="entry name" value="MetI-like_sf"/>
</dbReference>
<feature type="transmembrane region" description="Helical" evidence="7">
    <location>
        <begin position="138"/>
        <end position="163"/>
    </location>
</feature>
<dbReference type="AlphaFoldDB" id="A0A6J6C1Y5"/>
<name>A0A6J6C1Y5_9ZZZZ</name>
<dbReference type="PROSITE" id="PS50928">
    <property type="entry name" value="ABC_TM1"/>
    <property type="match status" value="1"/>
</dbReference>
<evidence type="ECO:0000256" key="7">
    <source>
        <dbReference type="SAM" id="Phobius"/>
    </source>
</evidence>
<keyword evidence="5 7" id="KW-1133">Transmembrane helix</keyword>
<dbReference type="GO" id="GO:0005886">
    <property type="term" value="C:plasma membrane"/>
    <property type="evidence" value="ECO:0007669"/>
    <property type="project" value="UniProtKB-SubCell"/>
</dbReference>
<dbReference type="InterPro" id="IPR000515">
    <property type="entry name" value="MetI-like"/>
</dbReference>
<dbReference type="CDD" id="cd06261">
    <property type="entry name" value="TM_PBP2"/>
    <property type="match status" value="1"/>
</dbReference>
<evidence type="ECO:0000256" key="6">
    <source>
        <dbReference type="ARBA" id="ARBA00023136"/>
    </source>
</evidence>